<evidence type="ECO:0000313" key="2">
    <source>
        <dbReference type="Proteomes" id="UP001139031"/>
    </source>
</evidence>
<sequence>MNDDDDEAMPRASLDEALAWLADRVSLERAPRGALPGAIVALRHRVGRELPASLVEFLSAYHWIDTGSVATFAVEGSSRRTIEAARRVVAEHVAATWRALP</sequence>
<protein>
    <submittedName>
        <fullName evidence="1">Uncharacterized protein</fullName>
    </submittedName>
</protein>
<reference evidence="1" key="1">
    <citation type="submission" date="2021-08" db="EMBL/GenBank/DDBJ databases">
        <authorList>
            <person name="Stevens D.C."/>
        </authorList>
    </citation>
    <scope>NUCLEOTIDE SEQUENCE</scope>
    <source>
        <strain evidence="1">DSM 53165</strain>
    </source>
</reference>
<name>A0ABS7THT0_9BACT</name>
<evidence type="ECO:0000313" key="1">
    <source>
        <dbReference type="EMBL" id="MBZ5707775.1"/>
    </source>
</evidence>
<proteinExistence type="predicted"/>
<accession>A0ABS7THT0</accession>
<comment type="caution">
    <text evidence="1">The sequence shown here is derived from an EMBL/GenBank/DDBJ whole genome shotgun (WGS) entry which is preliminary data.</text>
</comment>
<dbReference type="Proteomes" id="UP001139031">
    <property type="component" value="Unassembled WGS sequence"/>
</dbReference>
<dbReference type="EMBL" id="JAIRAU010000001">
    <property type="protein sequence ID" value="MBZ5707775.1"/>
    <property type="molecule type" value="Genomic_DNA"/>
</dbReference>
<gene>
    <name evidence="1" type="ORF">K7C98_00790</name>
</gene>
<dbReference type="RefSeq" id="WP_224189538.1">
    <property type="nucleotide sequence ID" value="NZ_JAIRAU010000001.1"/>
</dbReference>
<keyword evidence="2" id="KW-1185">Reference proteome</keyword>
<organism evidence="1 2">
    <name type="scientific">Nannocystis pusilla</name>
    <dbReference type="NCBI Taxonomy" id="889268"/>
    <lineage>
        <taxon>Bacteria</taxon>
        <taxon>Pseudomonadati</taxon>
        <taxon>Myxococcota</taxon>
        <taxon>Polyangia</taxon>
        <taxon>Nannocystales</taxon>
        <taxon>Nannocystaceae</taxon>
        <taxon>Nannocystis</taxon>
    </lineage>
</organism>